<evidence type="ECO:0000313" key="2">
    <source>
        <dbReference type="EMBL" id="RMZ94608.1"/>
    </source>
</evidence>
<accession>A0A3M7P6A1</accession>
<keyword evidence="1" id="KW-0472">Membrane</keyword>
<keyword evidence="1" id="KW-1133">Transmembrane helix</keyword>
<reference evidence="2 3" key="1">
    <citation type="journal article" date="2018" name="Sci. Rep.">
        <title>Genomic signatures of local adaptation to the degree of environmental predictability in rotifers.</title>
        <authorList>
            <person name="Franch-Gras L."/>
            <person name="Hahn C."/>
            <person name="Garcia-Roger E.M."/>
            <person name="Carmona M.J."/>
            <person name="Serra M."/>
            <person name="Gomez A."/>
        </authorList>
    </citation>
    <scope>NUCLEOTIDE SEQUENCE [LARGE SCALE GENOMIC DNA]</scope>
    <source>
        <strain evidence="2">HYR1</strain>
    </source>
</reference>
<proteinExistence type="predicted"/>
<keyword evidence="3" id="KW-1185">Reference proteome</keyword>
<evidence type="ECO:0000256" key="1">
    <source>
        <dbReference type="SAM" id="Phobius"/>
    </source>
</evidence>
<dbReference type="Proteomes" id="UP000276133">
    <property type="component" value="Unassembled WGS sequence"/>
</dbReference>
<organism evidence="2 3">
    <name type="scientific">Brachionus plicatilis</name>
    <name type="common">Marine rotifer</name>
    <name type="synonym">Brachionus muelleri</name>
    <dbReference type="NCBI Taxonomy" id="10195"/>
    <lineage>
        <taxon>Eukaryota</taxon>
        <taxon>Metazoa</taxon>
        <taxon>Spiralia</taxon>
        <taxon>Gnathifera</taxon>
        <taxon>Rotifera</taxon>
        <taxon>Eurotatoria</taxon>
        <taxon>Monogononta</taxon>
        <taxon>Pseudotrocha</taxon>
        <taxon>Ploima</taxon>
        <taxon>Brachionidae</taxon>
        <taxon>Brachionus</taxon>
    </lineage>
</organism>
<evidence type="ECO:0000313" key="3">
    <source>
        <dbReference type="Proteomes" id="UP000276133"/>
    </source>
</evidence>
<keyword evidence="1" id="KW-0812">Transmembrane</keyword>
<protein>
    <submittedName>
        <fullName evidence="2">Uncharacterized protein</fullName>
    </submittedName>
</protein>
<feature type="transmembrane region" description="Helical" evidence="1">
    <location>
        <begin position="46"/>
        <end position="66"/>
    </location>
</feature>
<name>A0A3M7P6A1_BRAPC</name>
<sequence length="78" mass="8690">MNTTRMMSMIGTCVQIVISLALFAQRLTFGRNCLLTWLRLFDGELVVQNLSITTILVVALLPNYAYTNGVLGAKRQIV</sequence>
<dbReference type="EMBL" id="REGN01012934">
    <property type="protein sequence ID" value="RMZ94608.1"/>
    <property type="molecule type" value="Genomic_DNA"/>
</dbReference>
<gene>
    <name evidence="2" type="ORF">BpHYR1_027254</name>
</gene>
<dbReference type="AlphaFoldDB" id="A0A3M7P6A1"/>
<comment type="caution">
    <text evidence="2">The sequence shown here is derived from an EMBL/GenBank/DDBJ whole genome shotgun (WGS) entry which is preliminary data.</text>
</comment>